<dbReference type="Proteomes" id="UP000588647">
    <property type="component" value="Unassembled WGS sequence"/>
</dbReference>
<dbReference type="RefSeq" id="WP_183206102.1">
    <property type="nucleotide sequence ID" value="NZ_JAAAMM010000001.1"/>
</dbReference>
<organism evidence="1 2">
    <name type="scientific">Aurantimonas endophytica</name>
    <dbReference type="NCBI Taxonomy" id="1522175"/>
    <lineage>
        <taxon>Bacteria</taxon>
        <taxon>Pseudomonadati</taxon>
        <taxon>Pseudomonadota</taxon>
        <taxon>Alphaproteobacteria</taxon>
        <taxon>Hyphomicrobiales</taxon>
        <taxon>Aurantimonadaceae</taxon>
        <taxon>Aurantimonas</taxon>
    </lineage>
</organism>
<accession>A0A7W6HAN4</accession>
<dbReference type="NCBIfam" id="TIGR01725">
    <property type="entry name" value="phge_HK97_gp10"/>
    <property type="match status" value="1"/>
</dbReference>
<comment type="caution">
    <text evidence="1">The sequence shown here is derived from an EMBL/GenBank/DDBJ whole genome shotgun (WGS) entry which is preliminary data.</text>
</comment>
<dbReference type="Pfam" id="PF04883">
    <property type="entry name" value="HK97-gp10_like"/>
    <property type="match status" value="1"/>
</dbReference>
<reference evidence="1 2" key="1">
    <citation type="submission" date="2020-08" db="EMBL/GenBank/DDBJ databases">
        <title>Genomic Encyclopedia of Type Strains, Phase IV (KMG-IV): sequencing the most valuable type-strain genomes for metagenomic binning, comparative biology and taxonomic classification.</title>
        <authorList>
            <person name="Goeker M."/>
        </authorList>
    </citation>
    <scope>NUCLEOTIDE SEQUENCE [LARGE SCALE GENOMIC DNA]</scope>
    <source>
        <strain evidence="1 2">DSM 103570</strain>
    </source>
</reference>
<dbReference type="EMBL" id="JACIEM010000001">
    <property type="protein sequence ID" value="MBB4001591.1"/>
    <property type="molecule type" value="Genomic_DNA"/>
</dbReference>
<proteinExistence type="predicted"/>
<gene>
    <name evidence="1" type="ORF">GGR03_000638</name>
</gene>
<dbReference type="InterPro" id="IPR010064">
    <property type="entry name" value="HK97-gp10_tail"/>
</dbReference>
<dbReference type="AlphaFoldDB" id="A0A7W6HAN4"/>
<sequence>MAATVKVEGLKELEIALEQLPRSTGKAALRRVLRKAAQPVADAATAKAPRDEGNLQASIGVGTKLTRRQRGVHKKMFKDDKASVEIFVGAGGLPQAITQEFGTVDHGPQAFLRPSWDAHKDGVLDSIKADLWAEIEKAAKRHARKTARLAAKG</sequence>
<evidence type="ECO:0000313" key="2">
    <source>
        <dbReference type="Proteomes" id="UP000588647"/>
    </source>
</evidence>
<keyword evidence="2" id="KW-1185">Reference proteome</keyword>
<name>A0A7W6HAN4_9HYPH</name>
<evidence type="ECO:0000313" key="1">
    <source>
        <dbReference type="EMBL" id="MBB4001591.1"/>
    </source>
</evidence>
<protein>
    <submittedName>
        <fullName evidence="1">HK97 gp10 family phage protein</fullName>
    </submittedName>
</protein>